<keyword evidence="2" id="KW-1185">Reference proteome</keyword>
<dbReference type="PANTHER" id="PTHR33198">
    <property type="entry name" value="ANK_REP_REGION DOMAIN-CONTAINING PROTEIN-RELATED"/>
    <property type="match status" value="1"/>
</dbReference>
<proteinExistence type="predicted"/>
<organism evidence="1 2">
    <name type="scientific">Acropora cervicornis</name>
    <name type="common">Staghorn coral</name>
    <dbReference type="NCBI Taxonomy" id="6130"/>
    <lineage>
        <taxon>Eukaryota</taxon>
        <taxon>Metazoa</taxon>
        <taxon>Cnidaria</taxon>
        <taxon>Anthozoa</taxon>
        <taxon>Hexacorallia</taxon>
        <taxon>Scleractinia</taxon>
        <taxon>Astrocoeniina</taxon>
        <taxon>Acroporidae</taxon>
        <taxon>Acropora</taxon>
    </lineage>
</organism>
<protein>
    <submittedName>
        <fullName evidence="1">Uncharacterized protein</fullName>
    </submittedName>
</protein>
<dbReference type="AlphaFoldDB" id="A0AAD9V7G3"/>
<evidence type="ECO:0000313" key="1">
    <source>
        <dbReference type="EMBL" id="KAK2564093.1"/>
    </source>
</evidence>
<accession>A0AAD9V7G3</accession>
<gene>
    <name evidence="1" type="ORF">P5673_012319</name>
</gene>
<comment type="caution">
    <text evidence="1">The sequence shown here is derived from an EMBL/GenBank/DDBJ whole genome shotgun (WGS) entry which is preliminary data.</text>
</comment>
<sequence>MSSTEETPPTAATQFMLPPANLPPPKLLIVDDNLAIIGEDAVRAFDTFVRSEGQKEDSINDVLTKFDEYCEPRTQVIYERYRFNNRKQEAGESISAYMTELRVIAKNCAHDEITPDEILRDRLVLGVWDDEVRERLLRLNDLTLFNAIDICKAGEQTNQLLKMITSRTEDTVGAIKTDKKNGQELNSRKQPECRYCGYHHANRQCPAYGQICRKCGQKNHFKAKC</sequence>
<dbReference type="Proteomes" id="UP001249851">
    <property type="component" value="Unassembled WGS sequence"/>
</dbReference>
<evidence type="ECO:0000313" key="2">
    <source>
        <dbReference type="Proteomes" id="UP001249851"/>
    </source>
</evidence>
<dbReference type="EMBL" id="JARQWQ010000023">
    <property type="protein sequence ID" value="KAK2564093.1"/>
    <property type="molecule type" value="Genomic_DNA"/>
</dbReference>
<reference evidence="1" key="2">
    <citation type="journal article" date="2023" name="Science">
        <title>Genomic signatures of disease resistance in endangered staghorn corals.</title>
        <authorList>
            <person name="Vollmer S.V."/>
            <person name="Selwyn J.D."/>
            <person name="Despard B.A."/>
            <person name="Roesel C.L."/>
        </authorList>
    </citation>
    <scope>NUCLEOTIDE SEQUENCE</scope>
    <source>
        <strain evidence="1">K2</strain>
    </source>
</reference>
<reference evidence="1" key="1">
    <citation type="journal article" date="2023" name="G3 (Bethesda)">
        <title>Whole genome assembly and annotation of the endangered Caribbean coral Acropora cervicornis.</title>
        <authorList>
            <person name="Selwyn J.D."/>
            <person name="Vollmer S.V."/>
        </authorList>
    </citation>
    <scope>NUCLEOTIDE SEQUENCE</scope>
    <source>
        <strain evidence="1">K2</strain>
    </source>
</reference>
<name>A0AAD9V7G3_ACRCE</name>
<dbReference type="PANTHER" id="PTHR33198:SF20">
    <property type="entry name" value="RETROTRANSPOSON GAG DOMAIN-CONTAINING PROTEIN"/>
    <property type="match status" value="1"/>
</dbReference>